<organism evidence="3 4">
    <name type="scientific">Agrocybe pediades</name>
    <dbReference type="NCBI Taxonomy" id="84607"/>
    <lineage>
        <taxon>Eukaryota</taxon>
        <taxon>Fungi</taxon>
        <taxon>Dikarya</taxon>
        <taxon>Basidiomycota</taxon>
        <taxon>Agaricomycotina</taxon>
        <taxon>Agaricomycetes</taxon>
        <taxon>Agaricomycetidae</taxon>
        <taxon>Agaricales</taxon>
        <taxon>Agaricineae</taxon>
        <taxon>Strophariaceae</taxon>
        <taxon>Agrocybe</taxon>
    </lineage>
</organism>
<dbReference type="PANTHER" id="PTHR10039">
    <property type="entry name" value="AMELOGENIN"/>
    <property type="match status" value="1"/>
</dbReference>
<comment type="caution">
    <text evidence="3">The sequence shown here is derived from an EMBL/GenBank/DDBJ whole genome shotgun (WGS) entry which is preliminary data.</text>
</comment>
<evidence type="ECO:0000256" key="1">
    <source>
        <dbReference type="ARBA" id="ARBA00022737"/>
    </source>
</evidence>
<dbReference type="Pfam" id="PF24883">
    <property type="entry name" value="NPHP3_N"/>
    <property type="match status" value="1"/>
</dbReference>
<reference evidence="3 4" key="1">
    <citation type="submission" date="2019-12" db="EMBL/GenBank/DDBJ databases">
        <authorList>
            <person name="Floudas D."/>
            <person name="Bentzer J."/>
            <person name="Ahren D."/>
            <person name="Johansson T."/>
            <person name="Persson P."/>
            <person name="Tunlid A."/>
        </authorList>
    </citation>
    <scope>NUCLEOTIDE SEQUENCE [LARGE SCALE GENOMIC DNA]</scope>
    <source>
        <strain evidence="3 4">CBS 102.39</strain>
    </source>
</reference>
<protein>
    <recommendedName>
        <fullName evidence="2">Nephrocystin 3-like N-terminal domain-containing protein</fullName>
    </recommendedName>
</protein>
<dbReference type="AlphaFoldDB" id="A0A8H4VL92"/>
<dbReference type="InterPro" id="IPR027417">
    <property type="entry name" value="P-loop_NTPase"/>
</dbReference>
<evidence type="ECO:0000313" key="3">
    <source>
        <dbReference type="EMBL" id="KAF4611984.1"/>
    </source>
</evidence>
<keyword evidence="1" id="KW-0677">Repeat</keyword>
<feature type="domain" description="Nephrocystin 3-like N-terminal" evidence="2">
    <location>
        <begin position="92"/>
        <end position="245"/>
    </location>
</feature>
<name>A0A8H4VL92_9AGAR</name>
<keyword evidence="4" id="KW-1185">Reference proteome</keyword>
<dbReference type="EMBL" id="JAACJL010000057">
    <property type="protein sequence ID" value="KAF4611984.1"/>
    <property type="molecule type" value="Genomic_DNA"/>
</dbReference>
<evidence type="ECO:0000313" key="4">
    <source>
        <dbReference type="Proteomes" id="UP000521872"/>
    </source>
</evidence>
<dbReference type="Proteomes" id="UP000521872">
    <property type="component" value="Unassembled WGS sequence"/>
</dbReference>
<proteinExistence type="predicted"/>
<evidence type="ECO:0000259" key="2">
    <source>
        <dbReference type="Pfam" id="PF24883"/>
    </source>
</evidence>
<dbReference type="PANTHER" id="PTHR10039:SF17">
    <property type="entry name" value="FUNGAL STAND N-TERMINAL GOODBYE DOMAIN-CONTAINING PROTEIN-RELATED"/>
    <property type="match status" value="1"/>
</dbReference>
<accession>A0A8H4VL92</accession>
<dbReference type="SUPFAM" id="SSF52540">
    <property type="entry name" value="P-loop containing nucleoside triphosphate hydrolases"/>
    <property type="match status" value="1"/>
</dbReference>
<gene>
    <name evidence="3" type="ORF">D9613_004441</name>
</gene>
<dbReference type="Gene3D" id="3.40.50.300">
    <property type="entry name" value="P-loop containing nucleotide triphosphate hydrolases"/>
    <property type="match status" value="1"/>
</dbReference>
<sequence length="897" mass="103020">MSQPGSQILPLINLSNSIISGGTFTQHIAQHQYLRSGERAGYARLVENVAPAALHDSGHVVDPPKCHPNTRVAIIETIIDWSLGTTADARMNEKPILWLKGGAGAGKSAIARSVAEQCSKEGLLLGTFFFGAADTTRNHVGRLVATLTYQVCMIFPEFRDMVSTVIEDDPLVFSRSLNAQFTTLFIRPLSTIVATHSGSTQIPRLIIIDGLDECSVNIDSQRDLLFTLQEVTSSTTLIRFLVCSRPESHLNSAFSSPHMINIHYKIFLDDDYSAQEDIVLYLEDKFREIKEGHVFKHKLPTTWPSPNVIWDLANKSSGQFIYASTVVRYVESPRHRPDQRLDAILNLRPPFKDLPFTELDALYHHIISKAEDPSTVLDILAFPVLYGGTFKAADLEKILQLEEGDVEVILADLQSLVTIFREKRLFLELSLEIKVRLLHKSLGDFLCDSQRAGELYRDLSAVQVQHITRSISIVRTTFKQGGIRAVNDSMSAWLWMPEIVMPIQRESRNSVRDVNGEKATYVSSDFFQAALQFPTFNLIKQMHTDPGRHQSRYTGLSDFLSDYLTCLHSVKDIHESAQLIYLQQIRQYCEAVLSLLEDSDLSSDWRVHFIYAYYHLLGPSLHRDSLNWHTFEIRQFVPREDGTFGNFIYHMSSHPKVMRGSWSFDNYLSDILEISNELTKGTKREAIFALSASFCLAFLCDNQSTTPDTRRIFKATGIDQSRRREQPWHWRRMTSRRSSLGNQPVIMEFAPWIGAWPEKLGNMHKAFRHAKTYANSVIENKIYTIPEFLHMNKRRRDRWLRQGFDIREHSMIHRKPDLWPDQILPVQYQRKQEWPLYMLLLDLLPLILSLSGRYEPLVTICRTKCLASLSRCWPNKSRRARQAIETYLQRMELEDNK</sequence>
<dbReference type="InterPro" id="IPR056884">
    <property type="entry name" value="NPHP3-like_N"/>
</dbReference>